<reference evidence="2" key="1">
    <citation type="submission" date="2020-06" db="EMBL/GenBank/DDBJ databases">
        <title>Isolation of Planomicrobium glaciei.</title>
        <authorList>
            <person name="Malisova L."/>
            <person name="Safrankova R."/>
            <person name="Jakubu V."/>
            <person name="Spanelova P."/>
        </authorList>
    </citation>
    <scope>NUCLEOTIDE SEQUENCE [LARGE SCALE GENOMIC DNA]</scope>
    <source>
        <strain evidence="2">NRL-ATB46093</strain>
    </source>
</reference>
<accession>A0A7H8QEJ6</accession>
<name>A0A7H8QEJ6_9BACL</name>
<sequence>MHEIFYTKGFEEPWWMLEGWEKDIRDQKSFDEFQEALAYFEERKKGMDQKFSSSKSKGQGAVAFWNEGDLAFCEECEENLQIYHGLLWTHNKKPINSF</sequence>
<evidence type="ECO:0000313" key="2">
    <source>
        <dbReference type="Proteomes" id="UP000509222"/>
    </source>
</evidence>
<keyword evidence="2" id="KW-1185">Reference proteome</keyword>
<dbReference type="RefSeq" id="WP_176295026.1">
    <property type="nucleotide sequence ID" value="NZ_CP051177.1"/>
</dbReference>
<organism evidence="1 2">
    <name type="scientific">Planococcus glaciei</name>
    <dbReference type="NCBI Taxonomy" id="459472"/>
    <lineage>
        <taxon>Bacteria</taxon>
        <taxon>Bacillati</taxon>
        <taxon>Bacillota</taxon>
        <taxon>Bacilli</taxon>
        <taxon>Bacillales</taxon>
        <taxon>Caryophanaceae</taxon>
        <taxon>Planococcus</taxon>
    </lineage>
</organism>
<dbReference type="Pfam" id="PF06279">
    <property type="entry name" value="DUF1033"/>
    <property type="match status" value="1"/>
</dbReference>
<proteinExistence type="predicted"/>
<dbReference type="EMBL" id="CP051177">
    <property type="protein sequence ID" value="QKX52309.1"/>
    <property type="molecule type" value="Genomic_DNA"/>
</dbReference>
<protein>
    <submittedName>
        <fullName evidence="1">DUF1033 family protein</fullName>
    </submittedName>
</protein>
<dbReference type="Proteomes" id="UP000509222">
    <property type="component" value="Chromosome"/>
</dbReference>
<evidence type="ECO:0000313" key="1">
    <source>
        <dbReference type="EMBL" id="QKX52309.1"/>
    </source>
</evidence>
<gene>
    <name evidence="1" type="ORF">HF394_17990</name>
</gene>
<dbReference type="AlphaFoldDB" id="A0A7H8QEJ6"/>
<dbReference type="InterPro" id="IPR010434">
    <property type="entry name" value="DUF1033"/>
</dbReference>